<comment type="subcellular location">
    <subcellularLocation>
        <location evidence="1">Cell envelope</location>
    </subcellularLocation>
</comment>
<keyword evidence="2" id="KW-0201">Cytochrome c-type biogenesis</keyword>
<dbReference type="Pfam" id="PF14289">
    <property type="entry name" value="DUF4369"/>
    <property type="match status" value="1"/>
</dbReference>
<keyword evidence="3" id="KW-1015">Disulfide bond</keyword>
<protein>
    <submittedName>
        <fullName evidence="7">AhpC/TSA family protein</fullName>
    </submittedName>
</protein>
<dbReference type="InterPro" id="IPR025380">
    <property type="entry name" value="DUF4369"/>
</dbReference>
<feature type="coiled-coil region" evidence="5">
    <location>
        <begin position="131"/>
        <end position="181"/>
    </location>
</feature>
<keyword evidence="8" id="KW-1185">Reference proteome</keyword>
<reference evidence="7 8" key="1">
    <citation type="journal article" date="2018" name="J. Microbiol.">
        <title>Aestuariibaculum marinum sp. nov., a marine bacterium isolated from seawater in South Korea.</title>
        <authorList>
            <person name="Choi J."/>
            <person name="Lee D."/>
            <person name="Jang J.H."/>
            <person name="Cha S."/>
            <person name="Seo T."/>
        </authorList>
    </citation>
    <scope>NUCLEOTIDE SEQUENCE [LARGE SCALE GENOMIC DNA]</scope>
    <source>
        <strain evidence="7 8">IP7</strain>
    </source>
</reference>
<comment type="caution">
    <text evidence="7">The sequence shown here is derived from an EMBL/GenBank/DDBJ whole genome shotgun (WGS) entry which is preliminary data.</text>
</comment>
<evidence type="ECO:0000313" key="7">
    <source>
        <dbReference type="EMBL" id="MBD0825477.1"/>
    </source>
</evidence>
<dbReference type="InterPro" id="IPR000866">
    <property type="entry name" value="AhpC/TSA"/>
</dbReference>
<dbReference type="PROSITE" id="PS51257">
    <property type="entry name" value="PROKAR_LIPOPROTEIN"/>
    <property type="match status" value="1"/>
</dbReference>
<dbReference type="Proteomes" id="UP000621516">
    <property type="component" value="Unassembled WGS sequence"/>
</dbReference>
<evidence type="ECO:0000313" key="8">
    <source>
        <dbReference type="Proteomes" id="UP000621516"/>
    </source>
</evidence>
<evidence type="ECO:0000256" key="1">
    <source>
        <dbReference type="ARBA" id="ARBA00004196"/>
    </source>
</evidence>
<evidence type="ECO:0000256" key="5">
    <source>
        <dbReference type="SAM" id="Coils"/>
    </source>
</evidence>
<dbReference type="InterPro" id="IPR050553">
    <property type="entry name" value="Thioredoxin_ResA/DsbE_sf"/>
</dbReference>
<dbReference type="InterPro" id="IPR017937">
    <property type="entry name" value="Thioredoxin_CS"/>
</dbReference>
<dbReference type="Gene3D" id="3.40.30.10">
    <property type="entry name" value="Glutaredoxin"/>
    <property type="match status" value="1"/>
</dbReference>
<dbReference type="CDD" id="cd02966">
    <property type="entry name" value="TlpA_like_family"/>
    <property type="match status" value="1"/>
</dbReference>
<dbReference type="PANTHER" id="PTHR42852:SF6">
    <property type="entry name" value="THIOL:DISULFIDE INTERCHANGE PROTEIN DSBE"/>
    <property type="match status" value="1"/>
</dbReference>
<evidence type="ECO:0000259" key="6">
    <source>
        <dbReference type="PROSITE" id="PS51352"/>
    </source>
</evidence>
<organism evidence="7 8">
    <name type="scientific">Aestuariibaculum marinum</name>
    <dbReference type="NCBI Taxonomy" id="2683592"/>
    <lineage>
        <taxon>Bacteria</taxon>
        <taxon>Pseudomonadati</taxon>
        <taxon>Bacteroidota</taxon>
        <taxon>Flavobacteriia</taxon>
        <taxon>Flavobacteriales</taxon>
        <taxon>Flavobacteriaceae</taxon>
    </lineage>
</organism>
<dbReference type="SUPFAM" id="SSF52833">
    <property type="entry name" value="Thioredoxin-like"/>
    <property type="match status" value="1"/>
</dbReference>
<feature type="domain" description="Thioredoxin" evidence="6">
    <location>
        <begin position="245"/>
        <end position="389"/>
    </location>
</feature>
<dbReference type="InterPro" id="IPR013766">
    <property type="entry name" value="Thioredoxin_domain"/>
</dbReference>
<keyword evidence="5" id="KW-0175">Coiled coil</keyword>
<dbReference type="PROSITE" id="PS00194">
    <property type="entry name" value="THIOREDOXIN_1"/>
    <property type="match status" value="1"/>
</dbReference>
<dbReference type="InterPro" id="IPR036249">
    <property type="entry name" value="Thioredoxin-like_sf"/>
</dbReference>
<evidence type="ECO:0000256" key="3">
    <source>
        <dbReference type="ARBA" id="ARBA00023157"/>
    </source>
</evidence>
<dbReference type="GO" id="GO:0030313">
    <property type="term" value="C:cell envelope"/>
    <property type="evidence" value="ECO:0007669"/>
    <property type="project" value="UniProtKB-SubCell"/>
</dbReference>
<gene>
    <name evidence="7" type="ORF">ICJ85_15790</name>
</gene>
<dbReference type="PROSITE" id="PS51352">
    <property type="entry name" value="THIOREDOXIN_2"/>
    <property type="match status" value="1"/>
</dbReference>
<dbReference type="Pfam" id="PF00578">
    <property type="entry name" value="AhpC-TSA"/>
    <property type="match status" value="1"/>
</dbReference>
<name>A0A8J6U653_9FLAO</name>
<dbReference type="RefSeq" id="WP_188224767.1">
    <property type="nucleotide sequence ID" value="NZ_JACVXD010000019.1"/>
</dbReference>
<dbReference type="AlphaFoldDB" id="A0A8J6U653"/>
<proteinExistence type="predicted"/>
<keyword evidence="4" id="KW-0676">Redox-active center</keyword>
<dbReference type="GO" id="GO:0017004">
    <property type="term" value="P:cytochrome complex assembly"/>
    <property type="evidence" value="ECO:0007669"/>
    <property type="project" value="UniProtKB-KW"/>
</dbReference>
<dbReference type="PANTHER" id="PTHR42852">
    <property type="entry name" value="THIOL:DISULFIDE INTERCHANGE PROTEIN DSBE"/>
    <property type="match status" value="1"/>
</dbReference>
<dbReference type="EMBL" id="JACVXD010000019">
    <property type="protein sequence ID" value="MBD0825477.1"/>
    <property type="molecule type" value="Genomic_DNA"/>
</dbReference>
<evidence type="ECO:0000256" key="2">
    <source>
        <dbReference type="ARBA" id="ARBA00022748"/>
    </source>
</evidence>
<evidence type="ECO:0000256" key="4">
    <source>
        <dbReference type="ARBA" id="ARBA00023284"/>
    </source>
</evidence>
<sequence>MKNLKYLIIALLIFGCKEKETPLEANKFRIDGEVTGMKSGNLYIFNFGADASVDTLKVEEGQFKYEGTINEPVKRVYLSAQPKITKPDDPFTTLYLEPAKMKLNVDIDHINKTKLTGSKTMDDSYRLELKRDQIKEKYSEINSEYRAIRESLNNATTESEKKEYSLKEAELSKALQSYNEEISIVNQDFIANNPQSYITLSNLSYTLGEYSQEEAQNIFDKLPEGLKNSREGKVLEKEIQDKTKGVVGAKAGNFNTLDINGKPIKLQDFEGRYLLIDFWASWCVPCRKGNPHLLDLYAQYSPKGFEIIGVSDDDTRQKAWREAVKKDGIGVWRHVLRGYQTSEDIADIYNVEGYPTKILVDPNGIIVGRYGNSPEDNKAMDEKLDAIFN</sequence>
<accession>A0A8J6U653</accession>